<dbReference type="PANTHER" id="PTHR10799">
    <property type="entry name" value="SNF2/RAD54 HELICASE FAMILY"/>
    <property type="match status" value="1"/>
</dbReference>
<reference evidence="5 6" key="1">
    <citation type="submission" date="2014-07" db="EMBL/GenBank/DDBJ databases">
        <title>Genome Sequence of Rhodococcus opacus Strain R7, a Biodegrader of Mono- and Polycyclic Aromatic Hydrocarbons.</title>
        <authorList>
            <person name="Di Gennaro P."/>
            <person name="Zampolli J."/>
            <person name="Presti I."/>
            <person name="Cappelletti M."/>
            <person name="D'Ursi P."/>
            <person name="Orro A."/>
            <person name="Mezzelani A."/>
            <person name="Milanesi L."/>
        </authorList>
    </citation>
    <scope>NUCLEOTIDE SEQUENCE [LARGE SCALE GENOMIC DNA]</scope>
    <source>
        <strain evidence="5 6">R7</strain>
    </source>
</reference>
<dbReference type="GO" id="GO:0005524">
    <property type="term" value="F:ATP binding"/>
    <property type="evidence" value="ECO:0007669"/>
    <property type="project" value="InterPro"/>
</dbReference>
<dbReference type="InterPro" id="IPR014001">
    <property type="entry name" value="Helicase_ATP-bd"/>
</dbReference>
<keyword evidence="5" id="KW-0067">ATP-binding</keyword>
<evidence type="ECO:0000256" key="1">
    <source>
        <dbReference type="ARBA" id="ARBA00022801"/>
    </source>
</evidence>
<dbReference type="GO" id="GO:0004386">
    <property type="term" value="F:helicase activity"/>
    <property type="evidence" value="ECO:0007669"/>
    <property type="project" value="UniProtKB-KW"/>
</dbReference>
<dbReference type="InterPro" id="IPR027417">
    <property type="entry name" value="P-loop_NTPase"/>
</dbReference>
<evidence type="ECO:0000259" key="3">
    <source>
        <dbReference type="PROSITE" id="PS51192"/>
    </source>
</evidence>
<dbReference type="InterPro" id="IPR001650">
    <property type="entry name" value="Helicase_C-like"/>
</dbReference>
<evidence type="ECO:0000313" key="6">
    <source>
        <dbReference type="Proteomes" id="UP000028488"/>
    </source>
</evidence>
<dbReference type="Pfam" id="PF00271">
    <property type="entry name" value="Helicase_C"/>
    <property type="match status" value="1"/>
</dbReference>
<dbReference type="CDD" id="cd18793">
    <property type="entry name" value="SF2_C_SNF"/>
    <property type="match status" value="1"/>
</dbReference>
<gene>
    <name evidence="5" type="ORF">EP51_35565</name>
</gene>
<name>A0A076F1R3_RHOOP</name>
<dbReference type="Pfam" id="PF00176">
    <property type="entry name" value="SNF2-rel_dom"/>
    <property type="match status" value="1"/>
</dbReference>
<dbReference type="Gene3D" id="3.40.50.300">
    <property type="entry name" value="P-loop containing nucleotide triphosphate hydrolases"/>
    <property type="match status" value="1"/>
</dbReference>
<dbReference type="FunFam" id="3.40.50.300:FF:000533">
    <property type="entry name" value="Helicase, Snf2 family"/>
    <property type="match status" value="1"/>
</dbReference>
<organism evidence="5 6">
    <name type="scientific">Rhodococcus opacus</name>
    <name type="common">Nocardia opaca</name>
    <dbReference type="NCBI Taxonomy" id="37919"/>
    <lineage>
        <taxon>Bacteria</taxon>
        <taxon>Bacillati</taxon>
        <taxon>Actinomycetota</taxon>
        <taxon>Actinomycetes</taxon>
        <taxon>Mycobacteriales</taxon>
        <taxon>Nocardiaceae</taxon>
        <taxon>Rhodococcus</taxon>
    </lineage>
</organism>
<dbReference type="Proteomes" id="UP000028488">
    <property type="component" value="Chromosome"/>
</dbReference>
<keyword evidence="1" id="KW-0378">Hydrolase</keyword>
<proteinExistence type="predicted"/>
<dbReference type="EMBL" id="CP008947">
    <property type="protein sequence ID" value="AII09679.1"/>
    <property type="molecule type" value="Genomic_DNA"/>
</dbReference>
<dbReference type="SMART" id="SM00487">
    <property type="entry name" value="DEXDc"/>
    <property type="match status" value="1"/>
</dbReference>
<keyword evidence="5" id="KW-0347">Helicase</keyword>
<evidence type="ECO:0000313" key="5">
    <source>
        <dbReference type="EMBL" id="AII09679.1"/>
    </source>
</evidence>
<dbReference type="SMART" id="SM00490">
    <property type="entry name" value="HELICc"/>
    <property type="match status" value="1"/>
</dbReference>
<dbReference type="InterPro" id="IPR000330">
    <property type="entry name" value="SNF2_N"/>
</dbReference>
<dbReference type="AlphaFoldDB" id="A0A076F1R3"/>
<feature type="domain" description="Helicase ATP-binding" evidence="3">
    <location>
        <begin position="508"/>
        <end position="670"/>
    </location>
</feature>
<dbReference type="eggNOG" id="COG0553">
    <property type="taxonomic scope" value="Bacteria"/>
</dbReference>
<protein>
    <submittedName>
        <fullName evidence="5">Helicase</fullName>
    </submittedName>
</protein>
<dbReference type="GO" id="GO:0016787">
    <property type="term" value="F:hydrolase activity"/>
    <property type="evidence" value="ECO:0007669"/>
    <property type="project" value="UniProtKB-KW"/>
</dbReference>
<accession>A0A076F1R3</accession>
<dbReference type="InterPro" id="IPR049730">
    <property type="entry name" value="SNF2/RAD54-like_C"/>
</dbReference>
<dbReference type="InterPro" id="IPR022138">
    <property type="entry name" value="DUF3670"/>
</dbReference>
<evidence type="ECO:0000259" key="4">
    <source>
        <dbReference type="PROSITE" id="PS51194"/>
    </source>
</evidence>
<sequence length="970" mass="104821">MSRFYPCRDLPTAPGNNSARRPVDVRRTINQAKGAVVTAEPILATCAATFAPADPPRDSHLVFWSDSPDEPPPPGARTRTWITTGNTVESVPTHSVSLADLVPMLLALSPGDTTHRSVAFWAACTRTALGYVAAGKVLPAVAPSGRDIWRLGALDTEDESHLRLLAAALPPEARAIPLGDPSAADVRLPAAVDVLRDFLTSVVDTIPRLESPAADAGPYLGWNAETSPELRAWADALAPGAIALSLRIDPVDPGAVDLSDSEFDATVQVHGVARPGVVCDAVDLWRHPTLAESAFASDPRIEVLDALRRAAQDWAPLEDLLRAEAPHRIRLEDDDLASLAGDAGRRLRERGVEIHWPRELVARTSTRMILGEPGSREGAADFGGDRAFDFDWRVAMGDDVLTREEMEELVSAERAVVKLRNRYVVADSVLIRKTLQRRTGTMTSVEALRASLTGRARRGEEDVRVDSYGAAAAMARELSAQDPEAVPVPAALGAQLRDYQLTGFRWLAGLTSRGLGACLADDMGLGKTLTLIALHLHRQQAPETAGPTLVVCPASLLGNWRREIERFAPGTAVLVHHGPKRCPPAETVADGSDTVVLTTYATMRLDCDVLARTAWGLVVADEAQHLKNRSASVTRALRTIPGQARVALTGTPVENRLSDLWSILDGVTPGLLGTYAQFRRRYDGSAAEDGTDRAAELAALIAPFVLRRTKSDPGIAPELPPKTEIDLDVTLTPEQAGMYEALVREAMEQIEKSDGIGRRGSIVSLLTGLKQICNHPAQYLGQEHAALTGRSHKIGLLDELIDTNLSEGGRSLVFTHFTTMGRLLRRHLTARGVDCEFLHGGTAVPAREGLVERFQNGDIPVLILSLKAAGTGLNLTRADHVVHFDRWWNPAVEDQATDRAYRIGQTHPVVVHRLVTAGTIEERIACMLASKRQLADSVLSQGADAFTELTDRELTRLVALSPDYDFGGDV</sequence>
<dbReference type="FunFam" id="3.40.50.10810:FF:000031">
    <property type="entry name" value="Helicase, SNF2/RAD54 family"/>
    <property type="match status" value="1"/>
</dbReference>
<dbReference type="SUPFAM" id="SSF52540">
    <property type="entry name" value="P-loop containing nucleoside triphosphate hydrolases"/>
    <property type="match status" value="2"/>
</dbReference>
<feature type="domain" description="Helicase C-terminal" evidence="4">
    <location>
        <begin position="796"/>
        <end position="955"/>
    </location>
</feature>
<dbReference type="InterPro" id="IPR038718">
    <property type="entry name" value="SNF2-like_sf"/>
</dbReference>
<feature type="region of interest" description="Disordered" evidence="2">
    <location>
        <begin position="1"/>
        <end position="22"/>
    </location>
</feature>
<dbReference type="PROSITE" id="PS51194">
    <property type="entry name" value="HELICASE_CTER"/>
    <property type="match status" value="1"/>
</dbReference>
<dbReference type="Pfam" id="PF12419">
    <property type="entry name" value="DUF3670"/>
    <property type="match status" value="1"/>
</dbReference>
<dbReference type="PROSITE" id="PS51192">
    <property type="entry name" value="HELICASE_ATP_BIND_1"/>
    <property type="match status" value="1"/>
</dbReference>
<dbReference type="Gene3D" id="3.40.50.10810">
    <property type="entry name" value="Tandem AAA-ATPase domain"/>
    <property type="match status" value="1"/>
</dbReference>
<evidence type="ECO:0000256" key="2">
    <source>
        <dbReference type="SAM" id="MobiDB-lite"/>
    </source>
</evidence>
<keyword evidence="5" id="KW-0547">Nucleotide-binding</keyword>